<keyword evidence="2" id="KW-0472">Membrane</keyword>
<dbReference type="Proteomes" id="UP000663859">
    <property type="component" value="Unassembled WGS sequence"/>
</dbReference>
<reference evidence="3" key="1">
    <citation type="submission" date="2021-02" db="EMBL/GenBank/DDBJ databases">
        <authorList>
            <person name="Cremers G."/>
            <person name="Picone N."/>
        </authorList>
    </citation>
    <scope>NUCLEOTIDE SEQUENCE</scope>
    <source>
        <strain evidence="3">PQ17</strain>
    </source>
</reference>
<evidence type="ECO:0000256" key="2">
    <source>
        <dbReference type="SAM" id="Phobius"/>
    </source>
</evidence>
<dbReference type="RefSeq" id="WP_174582564.1">
    <property type="nucleotide sequence ID" value="NZ_CAJNOB010000070.1"/>
</dbReference>
<proteinExistence type="predicted"/>
<feature type="region of interest" description="Disordered" evidence="1">
    <location>
        <begin position="239"/>
        <end position="260"/>
    </location>
</feature>
<keyword evidence="4" id="KW-1185">Reference proteome</keyword>
<protein>
    <submittedName>
        <fullName evidence="3">Uncharacterized protein</fullName>
    </submittedName>
</protein>
<feature type="transmembrane region" description="Helical" evidence="2">
    <location>
        <begin position="48"/>
        <end position="69"/>
    </location>
</feature>
<name>A0A8J2BSQ4_9BACT</name>
<organism evidence="3 4">
    <name type="scientific">Candidatus Methylacidithermus pantelleriae</name>
    <dbReference type="NCBI Taxonomy" id="2744239"/>
    <lineage>
        <taxon>Bacteria</taxon>
        <taxon>Pseudomonadati</taxon>
        <taxon>Verrucomicrobiota</taxon>
        <taxon>Methylacidiphilae</taxon>
        <taxon>Methylacidiphilales</taxon>
        <taxon>Methylacidiphilaceae</taxon>
        <taxon>Candidatus Methylacidithermus</taxon>
    </lineage>
</organism>
<accession>A0A8J2BSQ4</accession>
<feature type="compositionally biased region" description="Low complexity" evidence="1">
    <location>
        <begin position="247"/>
        <end position="260"/>
    </location>
</feature>
<evidence type="ECO:0000256" key="1">
    <source>
        <dbReference type="SAM" id="MobiDB-lite"/>
    </source>
</evidence>
<gene>
    <name evidence="3" type="ORF">MPNT_80003</name>
</gene>
<keyword evidence="2" id="KW-0812">Transmembrane</keyword>
<evidence type="ECO:0000313" key="3">
    <source>
        <dbReference type="EMBL" id="CAF0704870.1"/>
    </source>
</evidence>
<sequence length="260" mass="29530">MLGNTPHQTRLPKRLADENYPVEKPPALPSFLRTVWEWKEDIAVVNSWLLVLCFAQMVALLLVGGVLWYKIHEPTRIVLDLPGYVVWPKSDVFRLREDMVANFLREIGKALYEVNPGSYNIMDVGSRVSPHVVRAFRDVYGPLAASGDSQRIVWDLREIRRYVDPKRPKYLTIAARANRARYRVRNGLPEITTEEVIHLFYLSEVIPTPDNPVGLRLDGVQEYRGPEGEKLWQLTVPVAGSVDPSTKDSILPPKSSSSDS</sequence>
<keyword evidence="2" id="KW-1133">Transmembrane helix</keyword>
<dbReference type="AlphaFoldDB" id="A0A8J2BSQ4"/>
<comment type="caution">
    <text evidence="3">The sequence shown here is derived from an EMBL/GenBank/DDBJ whole genome shotgun (WGS) entry which is preliminary data.</text>
</comment>
<evidence type="ECO:0000313" key="4">
    <source>
        <dbReference type="Proteomes" id="UP000663859"/>
    </source>
</evidence>
<dbReference type="EMBL" id="CAJNOB010000070">
    <property type="protein sequence ID" value="CAF0704870.1"/>
    <property type="molecule type" value="Genomic_DNA"/>
</dbReference>